<accession>A0AAV4XZV3</accession>
<evidence type="ECO:0000313" key="2">
    <source>
        <dbReference type="Proteomes" id="UP001054945"/>
    </source>
</evidence>
<dbReference type="Proteomes" id="UP001054945">
    <property type="component" value="Unassembled WGS sequence"/>
</dbReference>
<dbReference type="AlphaFoldDB" id="A0AAV4XZV3"/>
<dbReference type="EMBL" id="BPLR01001196">
    <property type="protein sequence ID" value="GIZ00703.1"/>
    <property type="molecule type" value="Genomic_DNA"/>
</dbReference>
<protein>
    <submittedName>
        <fullName evidence="1">Uncharacterized protein</fullName>
    </submittedName>
</protein>
<organism evidence="1 2">
    <name type="scientific">Caerostris extrusa</name>
    <name type="common">Bark spider</name>
    <name type="synonym">Caerostris bankana</name>
    <dbReference type="NCBI Taxonomy" id="172846"/>
    <lineage>
        <taxon>Eukaryota</taxon>
        <taxon>Metazoa</taxon>
        <taxon>Ecdysozoa</taxon>
        <taxon>Arthropoda</taxon>
        <taxon>Chelicerata</taxon>
        <taxon>Arachnida</taxon>
        <taxon>Araneae</taxon>
        <taxon>Araneomorphae</taxon>
        <taxon>Entelegynae</taxon>
        <taxon>Araneoidea</taxon>
        <taxon>Araneidae</taxon>
        <taxon>Caerostris</taxon>
    </lineage>
</organism>
<comment type="caution">
    <text evidence="1">The sequence shown here is derived from an EMBL/GenBank/DDBJ whole genome shotgun (WGS) entry which is preliminary data.</text>
</comment>
<name>A0AAV4XZV3_CAEEX</name>
<sequence>MYRLHNCDIFPTLKPLCSHLCQLIEGSVRRSQRRRSFSGNIPCSSGPRPAPAGTVEKRAPVVTFFFQLLFRQLRIKQIAGLTHVHPELTTQMQMRTEKKELSFQCQFSPNAEPLKNSSSVLC</sequence>
<evidence type="ECO:0000313" key="1">
    <source>
        <dbReference type="EMBL" id="GIZ00703.1"/>
    </source>
</evidence>
<proteinExistence type="predicted"/>
<keyword evidence="2" id="KW-1185">Reference proteome</keyword>
<reference evidence="1 2" key="1">
    <citation type="submission" date="2021-06" db="EMBL/GenBank/DDBJ databases">
        <title>Caerostris extrusa draft genome.</title>
        <authorList>
            <person name="Kono N."/>
            <person name="Arakawa K."/>
        </authorList>
    </citation>
    <scope>NUCLEOTIDE SEQUENCE [LARGE SCALE GENOMIC DNA]</scope>
</reference>
<gene>
    <name evidence="1" type="ORF">CEXT_118251</name>
</gene>